<gene>
    <name evidence="1" type="ORF">N7493_006913</name>
</gene>
<evidence type="ECO:0000313" key="1">
    <source>
        <dbReference type="EMBL" id="KAJ5720035.1"/>
    </source>
</evidence>
<comment type="caution">
    <text evidence="1">The sequence shown here is derived from an EMBL/GenBank/DDBJ whole genome shotgun (WGS) entry which is preliminary data.</text>
</comment>
<reference evidence="1" key="1">
    <citation type="journal article" date="2023" name="IMA Fungus">
        <title>Comparative genomic study of the Penicillium genus elucidates a diverse pangenome and 15 lateral gene transfer events.</title>
        <authorList>
            <person name="Petersen C."/>
            <person name="Sorensen T."/>
            <person name="Nielsen M.R."/>
            <person name="Sondergaard T.E."/>
            <person name="Sorensen J.L."/>
            <person name="Fitzpatrick D.A."/>
            <person name="Frisvad J.C."/>
            <person name="Nielsen K.L."/>
        </authorList>
    </citation>
    <scope>NUCLEOTIDE SEQUENCE</scope>
    <source>
        <strain evidence="1">IBT 17514</strain>
    </source>
</reference>
<reference evidence="1" key="2">
    <citation type="submission" date="2023-01" db="EMBL/GenBank/DDBJ databases">
        <authorList>
            <person name="Petersen C."/>
        </authorList>
    </citation>
    <scope>NUCLEOTIDE SEQUENCE</scope>
    <source>
        <strain evidence="1">IBT 17514</strain>
    </source>
</reference>
<dbReference type="AlphaFoldDB" id="A0AAD6HJS7"/>
<evidence type="ECO:0000313" key="2">
    <source>
        <dbReference type="Proteomes" id="UP001215712"/>
    </source>
</evidence>
<name>A0AAD6HJS7_9EURO</name>
<accession>A0AAD6HJS7</accession>
<dbReference type="EMBL" id="JAQJAN010000009">
    <property type="protein sequence ID" value="KAJ5720035.1"/>
    <property type="molecule type" value="Genomic_DNA"/>
</dbReference>
<keyword evidence="2" id="KW-1185">Reference proteome</keyword>
<organism evidence="1 2">
    <name type="scientific">Penicillium malachiteum</name>
    <dbReference type="NCBI Taxonomy" id="1324776"/>
    <lineage>
        <taxon>Eukaryota</taxon>
        <taxon>Fungi</taxon>
        <taxon>Dikarya</taxon>
        <taxon>Ascomycota</taxon>
        <taxon>Pezizomycotina</taxon>
        <taxon>Eurotiomycetes</taxon>
        <taxon>Eurotiomycetidae</taxon>
        <taxon>Eurotiales</taxon>
        <taxon>Aspergillaceae</taxon>
        <taxon>Penicillium</taxon>
    </lineage>
</organism>
<sequence>MDQGHHSTLVCQLTDELGLIFSLELRLLGYPWSPLGVIGPCATDQIMIRALSKDPNEESGILTGYVGFIQAQRFDSAYD</sequence>
<proteinExistence type="predicted"/>
<dbReference type="Proteomes" id="UP001215712">
    <property type="component" value="Unassembled WGS sequence"/>
</dbReference>
<protein>
    <submittedName>
        <fullName evidence="1">Uncharacterized protein</fullName>
    </submittedName>
</protein>